<sequence length="66" mass="7284">MPLIEDEDDTRQYEIVWNLATVITKASSHFTNAKGAYSQWLLVGLAGQKFESTGSVILLANEGKAR</sequence>
<gene>
    <name evidence="1" type="ORF">PPNO1_LOCUS7842</name>
</gene>
<proteinExistence type="predicted"/>
<evidence type="ECO:0000313" key="2">
    <source>
        <dbReference type="Proteomes" id="UP000838763"/>
    </source>
</evidence>
<dbReference type="Proteomes" id="UP000838763">
    <property type="component" value="Unassembled WGS sequence"/>
</dbReference>
<name>A0A9P1HAQ4_9PEZI</name>
<comment type="caution">
    <text evidence="1">The sequence shown here is derived from an EMBL/GenBank/DDBJ whole genome shotgun (WGS) entry which is preliminary data.</text>
</comment>
<keyword evidence="2" id="KW-1185">Reference proteome</keyword>
<dbReference type="EMBL" id="CALLCH030000017">
    <property type="protein sequence ID" value="CAI4218249.1"/>
    <property type="molecule type" value="Genomic_DNA"/>
</dbReference>
<organism evidence="1 2">
    <name type="scientific">Parascedosporium putredinis</name>
    <dbReference type="NCBI Taxonomy" id="1442378"/>
    <lineage>
        <taxon>Eukaryota</taxon>
        <taxon>Fungi</taxon>
        <taxon>Dikarya</taxon>
        <taxon>Ascomycota</taxon>
        <taxon>Pezizomycotina</taxon>
        <taxon>Sordariomycetes</taxon>
        <taxon>Hypocreomycetidae</taxon>
        <taxon>Microascales</taxon>
        <taxon>Microascaceae</taxon>
        <taxon>Parascedosporium</taxon>
    </lineage>
</organism>
<evidence type="ECO:0000313" key="1">
    <source>
        <dbReference type="EMBL" id="CAI4218249.1"/>
    </source>
</evidence>
<reference evidence="1" key="1">
    <citation type="submission" date="2022-11" db="EMBL/GenBank/DDBJ databases">
        <authorList>
            <person name="Scott C."/>
            <person name="Bruce N."/>
        </authorList>
    </citation>
    <scope>NUCLEOTIDE SEQUENCE</scope>
</reference>
<protein>
    <submittedName>
        <fullName evidence="1">Uncharacterized protein</fullName>
    </submittedName>
</protein>
<accession>A0A9P1HAQ4</accession>
<dbReference type="AlphaFoldDB" id="A0A9P1HAQ4"/>